<dbReference type="InterPro" id="IPR015816">
    <property type="entry name" value="Vitellinogen_b-sht_N"/>
</dbReference>
<evidence type="ECO:0000256" key="3">
    <source>
        <dbReference type="ARBA" id="ARBA00023157"/>
    </source>
</evidence>
<dbReference type="EMBL" id="CP092879">
    <property type="protein sequence ID" value="UYV79596.1"/>
    <property type="molecule type" value="Genomic_DNA"/>
</dbReference>
<evidence type="ECO:0000313" key="9">
    <source>
        <dbReference type="Proteomes" id="UP001235939"/>
    </source>
</evidence>
<keyword evidence="3 5" id="KW-1015">Disulfide bond</keyword>
<dbReference type="PROSITE" id="PS51211">
    <property type="entry name" value="VITELLOGENIN"/>
    <property type="match status" value="1"/>
</dbReference>
<gene>
    <name evidence="8" type="ORF">LAZ67_17003209</name>
</gene>
<dbReference type="SUPFAM" id="SSF56968">
    <property type="entry name" value="Lipovitellin-phosvitin complex, beta-sheet shell regions"/>
    <property type="match status" value="2"/>
</dbReference>
<feature type="disulfide bond" evidence="5">
    <location>
        <begin position="212"/>
        <end position="215"/>
    </location>
</feature>
<dbReference type="Pfam" id="PF09172">
    <property type="entry name" value="Vit_open_b-sht"/>
    <property type="match status" value="1"/>
</dbReference>
<dbReference type="InterPro" id="IPR011030">
    <property type="entry name" value="Lipovitellin_superhlx_dom"/>
</dbReference>
<dbReference type="InterPro" id="IPR015255">
    <property type="entry name" value="Vitellinogen_open_b-sht"/>
</dbReference>
<proteinExistence type="predicted"/>
<dbReference type="Gene3D" id="2.20.80.10">
    <property type="entry name" value="Lipovitellin-phosvitin complex, chain A, domain 4"/>
    <property type="match status" value="1"/>
</dbReference>
<evidence type="ECO:0000259" key="6">
    <source>
        <dbReference type="PROSITE" id="PS51211"/>
    </source>
</evidence>
<keyword evidence="2" id="KW-0758">Storage protein</keyword>
<keyword evidence="1" id="KW-0732">Signal</keyword>
<dbReference type="Proteomes" id="UP001235939">
    <property type="component" value="Chromosome 17"/>
</dbReference>
<dbReference type="InterPro" id="IPR015819">
    <property type="entry name" value="Lipid_transp_b-sht_shell"/>
</dbReference>
<keyword evidence="4" id="KW-0325">Glycoprotein</keyword>
<dbReference type="PANTHER" id="PTHR23345:SF15">
    <property type="entry name" value="VITELLOGENIN 1-RELATED"/>
    <property type="match status" value="1"/>
</dbReference>
<reference evidence="8 9" key="1">
    <citation type="submission" date="2022-01" db="EMBL/GenBank/DDBJ databases">
        <title>A chromosomal length assembly of Cordylochernes scorpioides.</title>
        <authorList>
            <person name="Zeh D."/>
            <person name="Zeh J."/>
        </authorList>
    </citation>
    <scope>NUCLEOTIDE SEQUENCE [LARGE SCALE GENOMIC DNA]</scope>
    <source>
        <strain evidence="8">IN4F17</strain>
        <tissue evidence="8">Whole Body</tissue>
    </source>
</reference>
<evidence type="ECO:0000256" key="4">
    <source>
        <dbReference type="ARBA" id="ARBA00023180"/>
    </source>
</evidence>
<dbReference type="Gene3D" id="2.30.230.10">
    <property type="entry name" value="Lipovitellin, beta-sheet shell regions, chain A"/>
    <property type="match status" value="1"/>
</dbReference>
<evidence type="ECO:0000313" key="8">
    <source>
        <dbReference type="EMBL" id="UYV79596.1"/>
    </source>
</evidence>
<evidence type="ECO:0000256" key="1">
    <source>
        <dbReference type="ARBA" id="ARBA00022729"/>
    </source>
</evidence>
<protein>
    <submittedName>
        <fullName evidence="8">Vit-6</fullName>
    </submittedName>
</protein>
<dbReference type="SMART" id="SM01169">
    <property type="entry name" value="DUF1943"/>
    <property type="match status" value="1"/>
</dbReference>
<dbReference type="InterPro" id="IPR001846">
    <property type="entry name" value="VWF_type-D"/>
</dbReference>
<evidence type="ECO:0000259" key="7">
    <source>
        <dbReference type="PROSITE" id="PS51233"/>
    </source>
</evidence>
<evidence type="ECO:0000256" key="5">
    <source>
        <dbReference type="PROSITE-ProRule" id="PRU00557"/>
    </source>
</evidence>
<feature type="domain" description="Vitellogenin" evidence="6">
    <location>
        <begin position="9"/>
        <end position="708"/>
    </location>
</feature>
<dbReference type="SUPFAM" id="SSF48431">
    <property type="entry name" value="Lipovitellin-phosvitin complex, superhelical domain"/>
    <property type="match status" value="1"/>
</dbReference>
<dbReference type="Gene3D" id="1.25.10.20">
    <property type="entry name" value="Vitellinogen, superhelical"/>
    <property type="match status" value="1"/>
</dbReference>
<dbReference type="Pfam" id="PF00094">
    <property type="entry name" value="VWD"/>
    <property type="match status" value="1"/>
</dbReference>
<dbReference type="Pfam" id="PF01347">
    <property type="entry name" value="Vitellogenin_N"/>
    <property type="match status" value="1"/>
</dbReference>
<keyword evidence="9" id="KW-1185">Reference proteome</keyword>
<dbReference type="InterPro" id="IPR001747">
    <property type="entry name" value="Vitellogenin_N"/>
</dbReference>
<comment type="caution">
    <text evidence="5">Lacks conserved residue(s) required for the propagation of feature annotation.</text>
</comment>
<dbReference type="PROSITE" id="PS51233">
    <property type="entry name" value="VWFD"/>
    <property type="match status" value="1"/>
</dbReference>
<dbReference type="SMART" id="SM00638">
    <property type="entry name" value="LPD_N"/>
    <property type="match status" value="1"/>
</dbReference>
<evidence type="ECO:0000256" key="2">
    <source>
        <dbReference type="ARBA" id="ARBA00022761"/>
    </source>
</evidence>
<organism evidence="8 9">
    <name type="scientific">Cordylochernes scorpioides</name>
    <dbReference type="NCBI Taxonomy" id="51811"/>
    <lineage>
        <taxon>Eukaryota</taxon>
        <taxon>Metazoa</taxon>
        <taxon>Ecdysozoa</taxon>
        <taxon>Arthropoda</taxon>
        <taxon>Chelicerata</taxon>
        <taxon>Arachnida</taxon>
        <taxon>Pseudoscorpiones</taxon>
        <taxon>Cheliferoidea</taxon>
        <taxon>Chernetidae</taxon>
        <taxon>Cordylochernes</taxon>
    </lineage>
</organism>
<accession>A0ABY6LEN4</accession>
<dbReference type="InterPro" id="IPR050733">
    <property type="entry name" value="Vitellogenin/Apolipophorin"/>
</dbReference>
<feature type="domain" description="VWFD" evidence="7">
    <location>
        <begin position="1405"/>
        <end position="1586"/>
    </location>
</feature>
<dbReference type="SMART" id="SM00216">
    <property type="entry name" value="VWD"/>
    <property type="match status" value="1"/>
</dbReference>
<dbReference type="PANTHER" id="PTHR23345">
    <property type="entry name" value="VITELLOGENIN-RELATED"/>
    <property type="match status" value="1"/>
</dbReference>
<name>A0ABY6LEN4_9ARAC</name>
<sequence>MLSYLLARYVYDRDYRYRVKGYLDVGFTRIKPHVAGLAFESGLVIQPQQGYYVMYFEDPKFDNFNRMVNNFEEEKFNYRTEEALASVLTKPFKVYAERGEFNRFYTSRDDPDWSVNIKKSVISLFQLNLEQNNPVKIPDHETSSRSEHDQEVFRVMEKDIGGNCETSYLVQSHPYAGNPYNNHVLNITKSKNYHNCDRVPFLVFFNFPGYPCEECPGHEPRWITNRLFQHVLHSNVFYHYNLRGSRHNYVVENATSEGELTYAPFTTNGQIVQIFHHENAELVSETVRQELKPLPTDMVPHYDLAYEYHKHYEFDELVDLKKPHHLHNIYNFHAPIPEVERLFGEIVADYAGEKYNDNFIKNNNTAKFLELVNAFGTLSYDDFEVLYTKYSVLDSYYLDLFFDALEACGTNPAFMFGKYLIQTTRVTPSRAQEFIVEITPHIKEVTEGLLDEYYRLCDNPAVRDHIHVHHHCLFSFAHLVRDKCVTKPYVVKDYHHLHRRGCTPEKAAKYYQYAIRHFDHKDESEATFYVKLIGAFGLKESFRDLKPFIEGNYPIQLRTYAIYALWHMGYYHLDQTVSLLFPIYFNHTEDYEIRITAYTMLAFSPLTLSHWEKIAFSVWDEPSVQVASYVYTSMKSLAKSEHPCFKEAARNVRHALTLLDYWHMDYREYDKNYAFHHLSSGYNKKYDYGGYSSFHYIPSNSSYIPRTLFFVFGDYIVGRNYDSEGFIFSAQGLEKYLDRLLGPEGPNKKGHSFFEFFNRRMRRDASSNVEKELSDIDKKLHINTRGYEKAHATIGYQLSHDYYHYYHFNETDIEGFFQNAPLIITGLIASANTLFPYASRGHHIGLDKTIMMFSHIGLPIALDLKEIIYDQDLVHDFKLSTEPDIFSQDNPDFSKVKKVGAHLDSHFAYERNFFMKLSVLQPYVQHSLGAGINKRCVVSLPIKMDFKLDLETEKFTLKWTPIPHHIVHTHYEPFTFIESHSDLKPLIHETTYIPMPSYQIEKINKDFGHDAFGLGIRVEADYLHEGNTVGDWYNFFMENDFRDRYYYYLVRPEFRPYHVDLYLTGANRDLTNEISSVDPMTNPHMLQVELELGFDYIQPGSAENFAPKFDAGFEEEGRARGDLRWETLVLQALLTGRGQRERKVNAEISVSQSTDQIHHKWNIFYDRTPFSSKESDHFKLCLSSYLKYPKYDISKFFLLDTASQDNNMNAIIKTNFGRDCSTDSKVMIQGHLERTDYQKKLEAEREVPLTPRYHNVYGLNYQKCQKARAKGDMYNDYCRIYVDLASRLHKETWDVKFENIHDLLYNLSYRASDAFKHYYYPYAQVNHLAQNEAGHVKFLVEHHVHHTNRAHMTIYKPHETVRYDHIPFHYFIPVSPSPVSDHSEIGDDVANPKYLCDNTVCRATAYCVIYGDHVRTFDNYTYDLPEIGCYKVLAKDCSPLQEFLILGAKVAGNDRFSKAFKAFFGGHKLEGLPTADGLILRLDGSRLAVPDNEPLIQLKPDGSELFHVHYNGFFYSIISELYGLKIYYDGNGIYIRPDFFYRGKLCGLCGDYNGDRQMELRGPDGCVYNNTATFSYSYAIPDDTCNVPKVHGACDTWRGAGCTVQRTHYIHVGTRNRQTCFSVTPITKCVEGCRASRLISRSLGFHCLPARDDFTRSLVRESEFRVLHELRRKSQDHYSEVSFAEGCVRP</sequence>